<dbReference type="GO" id="GO:0005524">
    <property type="term" value="F:ATP binding"/>
    <property type="evidence" value="ECO:0007669"/>
    <property type="project" value="UniProtKB-KW"/>
</dbReference>
<keyword evidence="3" id="KW-1003">Cell membrane</keyword>
<dbReference type="PROSITE" id="PS50929">
    <property type="entry name" value="ABC_TM1F"/>
    <property type="match status" value="1"/>
</dbReference>
<feature type="transmembrane region" description="Helical" evidence="9">
    <location>
        <begin position="174"/>
        <end position="194"/>
    </location>
</feature>
<dbReference type="InterPro" id="IPR003439">
    <property type="entry name" value="ABC_transporter-like_ATP-bd"/>
</dbReference>
<feature type="transmembrane region" description="Helical" evidence="9">
    <location>
        <begin position="269"/>
        <end position="299"/>
    </location>
</feature>
<feature type="transmembrane region" description="Helical" evidence="9">
    <location>
        <begin position="69"/>
        <end position="92"/>
    </location>
</feature>
<dbReference type="EMBL" id="NGKC01000010">
    <property type="protein sequence ID" value="RSU10877.1"/>
    <property type="molecule type" value="Genomic_DNA"/>
</dbReference>
<evidence type="ECO:0000256" key="3">
    <source>
        <dbReference type="ARBA" id="ARBA00022475"/>
    </source>
</evidence>
<evidence type="ECO:0000256" key="8">
    <source>
        <dbReference type="ARBA" id="ARBA00023136"/>
    </source>
</evidence>
<dbReference type="SMART" id="SM00382">
    <property type="entry name" value="AAA"/>
    <property type="match status" value="1"/>
</dbReference>
<dbReference type="OrthoDB" id="9770415at2"/>
<comment type="caution">
    <text evidence="12">The sequence shown here is derived from an EMBL/GenBank/DDBJ whole genome shotgun (WGS) entry which is preliminary data.</text>
</comment>
<proteinExistence type="predicted"/>
<dbReference type="FunFam" id="1.20.1560.10:FF:000011">
    <property type="entry name" value="Multidrug ABC transporter ATP-binding protein"/>
    <property type="match status" value="1"/>
</dbReference>
<keyword evidence="6" id="KW-0067">ATP-binding</keyword>
<keyword evidence="2" id="KW-0813">Transport</keyword>
<evidence type="ECO:0000313" key="12">
    <source>
        <dbReference type="EMBL" id="RSU10877.1"/>
    </source>
</evidence>
<keyword evidence="7 9" id="KW-1133">Transmembrane helix</keyword>
<feature type="transmembrane region" description="Helical" evidence="9">
    <location>
        <begin position="151"/>
        <end position="168"/>
    </location>
</feature>
<dbReference type="Proteomes" id="UP000286773">
    <property type="component" value="Unassembled WGS sequence"/>
</dbReference>
<dbReference type="GO" id="GO:0005886">
    <property type="term" value="C:plasma membrane"/>
    <property type="evidence" value="ECO:0007669"/>
    <property type="project" value="UniProtKB-SubCell"/>
</dbReference>
<evidence type="ECO:0000256" key="4">
    <source>
        <dbReference type="ARBA" id="ARBA00022692"/>
    </source>
</evidence>
<evidence type="ECO:0000256" key="1">
    <source>
        <dbReference type="ARBA" id="ARBA00004651"/>
    </source>
</evidence>
<dbReference type="FunFam" id="3.40.50.300:FF:000287">
    <property type="entry name" value="Multidrug ABC transporter ATP-binding protein"/>
    <property type="match status" value="1"/>
</dbReference>
<evidence type="ECO:0000256" key="6">
    <source>
        <dbReference type="ARBA" id="ARBA00022840"/>
    </source>
</evidence>
<dbReference type="Gene3D" id="1.20.1560.10">
    <property type="entry name" value="ABC transporter type 1, transmembrane domain"/>
    <property type="match status" value="1"/>
</dbReference>
<evidence type="ECO:0000256" key="7">
    <source>
        <dbReference type="ARBA" id="ARBA00022989"/>
    </source>
</evidence>
<dbReference type="PROSITE" id="PS50893">
    <property type="entry name" value="ABC_TRANSPORTER_2"/>
    <property type="match status" value="1"/>
</dbReference>
<accession>A0A430AS48</accession>
<dbReference type="GO" id="GO:0016887">
    <property type="term" value="F:ATP hydrolysis activity"/>
    <property type="evidence" value="ECO:0007669"/>
    <property type="project" value="InterPro"/>
</dbReference>
<dbReference type="InterPro" id="IPR011527">
    <property type="entry name" value="ABC1_TM_dom"/>
</dbReference>
<reference evidence="12 13" key="1">
    <citation type="submission" date="2017-05" db="EMBL/GenBank/DDBJ databases">
        <title>Vagococcus spp. assemblies.</title>
        <authorList>
            <person name="Gulvik C.A."/>
        </authorList>
    </citation>
    <scope>NUCLEOTIDE SEQUENCE [LARGE SCALE GENOMIC DNA]</scope>
    <source>
        <strain evidence="12 13">LMG 24798</strain>
    </source>
</reference>
<evidence type="ECO:0000259" key="11">
    <source>
        <dbReference type="PROSITE" id="PS50929"/>
    </source>
</evidence>
<dbReference type="PANTHER" id="PTHR43394:SF1">
    <property type="entry name" value="ATP-BINDING CASSETTE SUB-FAMILY B MEMBER 10, MITOCHONDRIAL"/>
    <property type="match status" value="1"/>
</dbReference>
<keyword evidence="13" id="KW-1185">Reference proteome</keyword>
<evidence type="ECO:0000313" key="13">
    <source>
        <dbReference type="Proteomes" id="UP000286773"/>
    </source>
</evidence>
<evidence type="ECO:0000256" key="2">
    <source>
        <dbReference type="ARBA" id="ARBA00022448"/>
    </source>
</evidence>
<keyword evidence="8 9" id="KW-0472">Membrane</keyword>
<dbReference type="Pfam" id="PF00005">
    <property type="entry name" value="ABC_tran"/>
    <property type="match status" value="1"/>
</dbReference>
<name>A0A430AS48_9ENTE</name>
<dbReference type="GO" id="GO:0015421">
    <property type="term" value="F:ABC-type oligopeptide transporter activity"/>
    <property type="evidence" value="ECO:0007669"/>
    <property type="project" value="TreeGrafter"/>
</dbReference>
<feature type="domain" description="ABC transmembrane type-1" evidence="11">
    <location>
        <begin position="32"/>
        <end position="318"/>
    </location>
</feature>
<dbReference type="Gene3D" id="3.40.50.300">
    <property type="entry name" value="P-loop containing nucleotide triphosphate hydrolases"/>
    <property type="match status" value="1"/>
</dbReference>
<dbReference type="Pfam" id="PF00664">
    <property type="entry name" value="ABC_membrane"/>
    <property type="match status" value="1"/>
</dbReference>
<sequence length="591" mass="66142">MRRNWTLKQDKEKFEGLKAIARYSEPYKVSVVVVLILAVVGAFFILIGPKQLEIITNLILEGLHSTIDLAAIGKIGTILMSIYGIGFVINYIKRYLMAGVTQRVNDDLRNQIAKKINRLPLSYFDRISYGDVLSRITNDVDTIGRTLNQSLPTVISSVTLLVGSFIMMMTTNVIMATSAVLVTLVGFSIVRFITVRSQPYFDKQQQETGNLNGYIEEAYSGHNVIKVYNASAHARKGFSKINNRLYTNGWKAHFLSGIMTPLMSFIGNLSYVVVCVLGAVLVLMGRIEFGVIVAFTVYIRQFNNPLSQLTQIISDLQTASAASIRIQEFLSEEEVATEHHITKKLDDIKGDVEFEHVKFGYTSDKMIIHDFSSKIQKGQKVAIVGPTGAGKTTMINLLMRFYELNDGSIKLDGVPAHELTRANVRDKFSMVLQDTWIFEGTVLENIVYSKQDVPFEEVVTACKKVGVDHFIRTLPHGYDTVLDDTSTLSEGQKQQLTIARAMVKNAPLLILDEATSSVDTRTELIIQDAMDELMKDKTSFVIAHRLSTIRDADKILVMKDGDIIETGNHDELMASKGFYYELYNSQFSRGA</sequence>
<evidence type="ECO:0000259" key="10">
    <source>
        <dbReference type="PROSITE" id="PS50893"/>
    </source>
</evidence>
<organism evidence="12 13">
    <name type="scientific">Vagococcus acidifermentans</name>
    <dbReference type="NCBI Taxonomy" id="564710"/>
    <lineage>
        <taxon>Bacteria</taxon>
        <taxon>Bacillati</taxon>
        <taxon>Bacillota</taxon>
        <taxon>Bacilli</taxon>
        <taxon>Lactobacillales</taxon>
        <taxon>Enterococcaceae</taxon>
        <taxon>Vagococcus</taxon>
    </lineage>
</organism>
<dbReference type="InterPro" id="IPR027417">
    <property type="entry name" value="P-loop_NTPase"/>
</dbReference>
<protein>
    <submittedName>
        <fullName evidence="12">ABC transporter</fullName>
    </submittedName>
</protein>
<dbReference type="InterPro" id="IPR036640">
    <property type="entry name" value="ABC1_TM_sf"/>
</dbReference>
<dbReference type="InterPro" id="IPR039421">
    <property type="entry name" value="Type_1_exporter"/>
</dbReference>
<dbReference type="SUPFAM" id="SSF52540">
    <property type="entry name" value="P-loop containing nucleoside triphosphate hydrolases"/>
    <property type="match status" value="1"/>
</dbReference>
<keyword evidence="4 9" id="KW-0812">Transmembrane</keyword>
<feature type="domain" description="ABC transporter" evidence="10">
    <location>
        <begin position="352"/>
        <end position="585"/>
    </location>
</feature>
<comment type="subcellular location">
    <subcellularLocation>
        <location evidence="1">Cell membrane</location>
        <topology evidence="1">Multi-pass membrane protein</topology>
    </subcellularLocation>
</comment>
<dbReference type="InterPro" id="IPR003593">
    <property type="entry name" value="AAA+_ATPase"/>
</dbReference>
<dbReference type="CDD" id="cd18547">
    <property type="entry name" value="ABC_6TM_Tm288_like"/>
    <property type="match status" value="1"/>
</dbReference>
<dbReference type="AlphaFoldDB" id="A0A430AS48"/>
<keyword evidence="5" id="KW-0547">Nucleotide-binding</keyword>
<dbReference type="PANTHER" id="PTHR43394">
    <property type="entry name" value="ATP-DEPENDENT PERMEASE MDL1, MITOCHONDRIAL"/>
    <property type="match status" value="1"/>
</dbReference>
<dbReference type="CDD" id="cd03254">
    <property type="entry name" value="ABCC_Glucan_exporter_like"/>
    <property type="match status" value="1"/>
</dbReference>
<dbReference type="SUPFAM" id="SSF90123">
    <property type="entry name" value="ABC transporter transmembrane region"/>
    <property type="match status" value="1"/>
</dbReference>
<feature type="transmembrane region" description="Helical" evidence="9">
    <location>
        <begin position="27"/>
        <end position="49"/>
    </location>
</feature>
<gene>
    <name evidence="12" type="ORF">CBF27_09285</name>
</gene>
<evidence type="ECO:0000256" key="5">
    <source>
        <dbReference type="ARBA" id="ARBA00022741"/>
    </source>
</evidence>
<evidence type="ECO:0000256" key="9">
    <source>
        <dbReference type="SAM" id="Phobius"/>
    </source>
</evidence>